<sequence>MYQRRATCFLVLAIVLLLPPLPASYPCVAAAHGPPHHAPDGPVDVIMVMMLGGDAGAWGQTDGLHRQGGKVSGMGAARRLGRRIPLKDPPSPIPNENSGVVIPLPPPPPLPIN</sequence>
<evidence type="ECO:0000256" key="2">
    <source>
        <dbReference type="SAM" id="SignalP"/>
    </source>
</evidence>
<feature type="compositionally biased region" description="Pro residues" evidence="1">
    <location>
        <begin position="103"/>
        <end position="113"/>
    </location>
</feature>
<evidence type="ECO:0000256" key="1">
    <source>
        <dbReference type="SAM" id="MobiDB-lite"/>
    </source>
</evidence>
<proteinExistence type="predicted"/>
<dbReference type="EnsemblPlants" id="EMT28310">
    <property type="protein sequence ID" value="EMT28310"/>
    <property type="gene ID" value="F775_24835"/>
</dbReference>
<organism evidence="3">
    <name type="scientific">Aegilops tauschii</name>
    <name type="common">Tausch's goatgrass</name>
    <name type="synonym">Aegilops squarrosa</name>
    <dbReference type="NCBI Taxonomy" id="37682"/>
    <lineage>
        <taxon>Eukaryota</taxon>
        <taxon>Viridiplantae</taxon>
        <taxon>Streptophyta</taxon>
        <taxon>Embryophyta</taxon>
        <taxon>Tracheophyta</taxon>
        <taxon>Spermatophyta</taxon>
        <taxon>Magnoliopsida</taxon>
        <taxon>Liliopsida</taxon>
        <taxon>Poales</taxon>
        <taxon>Poaceae</taxon>
        <taxon>BOP clade</taxon>
        <taxon>Pooideae</taxon>
        <taxon>Triticodae</taxon>
        <taxon>Triticeae</taxon>
        <taxon>Triticinae</taxon>
        <taxon>Aegilops</taxon>
    </lineage>
</organism>
<reference evidence="3" key="1">
    <citation type="submission" date="2015-06" db="UniProtKB">
        <authorList>
            <consortium name="EnsemblPlants"/>
        </authorList>
    </citation>
    <scope>IDENTIFICATION</scope>
</reference>
<keyword evidence="2" id="KW-0732">Signal</keyword>
<feature type="chain" id="PRO_5014583599" evidence="2">
    <location>
        <begin position="24"/>
        <end position="113"/>
    </location>
</feature>
<dbReference type="AlphaFoldDB" id="M8BTI0"/>
<name>M8BTI0_AEGTA</name>
<protein>
    <submittedName>
        <fullName evidence="3">Uncharacterized protein</fullName>
    </submittedName>
</protein>
<evidence type="ECO:0000313" key="3">
    <source>
        <dbReference type="EnsemblPlants" id="EMT28310"/>
    </source>
</evidence>
<feature type="signal peptide" evidence="2">
    <location>
        <begin position="1"/>
        <end position="23"/>
    </location>
</feature>
<feature type="region of interest" description="Disordered" evidence="1">
    <location>
        <begin position="58"/>
        <end position="113"/>
    </location>
</feature>
<accession>M8BTI0</accession>